<keyword evidence="2" id="KW-1185">Reference proteome</keyword>
<name>A0A8R7P264_TRIUA</name>
<proteinExistence type="predicted"/>
<reference evidence="2" key="1">
    <citation type="journal article" date="2013" name="Nature">
        <title>Draft genome of the wheat A-genome progenitor Triticum urartu.</title>
        <authorList>
            <person name="Ling H.Q."/>
            <person name="Zhao S."/>
            <person name="Liu D."/>
            <person name="Wang J."/>
            <person name="Sun H."/>
            <person name="Zhang C."/>
            <person name="Fan H."/>
            <person name="Li D."/>
            <person name="Dong L."/>
            <person name="Tao Y."/>
            <person name="Gao C."/>
            <person name="Wu H."/>
            <person name="Li Y."/>
            <person name="Cui Y."/>
            <person name="Guo X."/>
            <person name="Zheng S."/>
            <person name="Wang B."/>
            <person name="Yu K."/>
            <person name="Liang Q."/>
            <person name="Yang W."/>
            <person name="Lou X."/>
            <person name="Chen J."/>
            <person name="Feng M."/>
            <person name="Jian J."/>
            <person name="Zhang X."/>
            <person name="Luo G."/>
            <person name="Jiang Y."/>
            <person name="Liu J."/>
            <person name="Wang Z."/>
            <person name="Sha Y."/>
            <person name="Zhang B."/>
            <person name="Wu H."/>
            <person name="Tang D."/>
            <person name="Shen Q."/>
            <person name="Xue P."/>
            <person name="Zou S."/>
            <person name="Wang X."/>
            <person name="Liu X."/>
            <person name="Wang F."/>
            <person name="Yang Y."/>
            <person name="An X."/>
            <person name="Dong Z."/>
            <person name="Zhang K."/>
            <person name="Zhang X."/>
            <person name="Luo M.C."/>
            <person name="Dvorak J."/>
            <person name="Tong Y."/>
            <person name="Wang J."/>
            <person name="Yang H."/>
            <person name="Li Z."/>
            <person name="Wang D."/>
            <person name="Zhang A."/>
            <person name="Wang J."/>
        </authorList>
    </citation>
    <scope>NUCLEOTIDE SEQUENCE</scope>
    <source>
        <strain evidence="2">cv. G1812</strain>
    </source>
</reference>
<dbReference type="Proteomes" id="UP000015106">
    <property type="component" value="Chromosome 1"/>
</dbReference>
<sequence>MCRLDLGRLLLVVACKQSRCGGRCLLGSTVVSDDPSKEATESSDYFLVVCRELSTTARHLEKTKSAPCRYAS</sequence>
<dbReference type="AlphaFoldDB" id="A0A8R7P264"/>
<dbReference type="EnsemblPlants" id="TuG1812G0100001250.01.T01">
    <property type="protein sequence ID" value="TuG1812G0100001250.01.T01"/>
    <property type="gene ID" value="TuG1812G0100001250.01"/>
</dbReference>
<evidence type="ECO:0000313" key="2">
    <source>
        <dbReference type="Proteomes" id="UP000015106"/>
    </source>
</evidence>
<evidence type="ECO:0000313" key="1">
    <source>
        <dbReference type="EnsemblPlants" id="TuG1812G0100001250.01.T01"/>
    </source>
</evidence>
<dbReference type="Gramene" id="TuG1812G0100001250.01.T01">
    <property type="protein sequence ID" value="TuG1812G0100001250.01.T01"/>
    <property type="gene ID" value="TuG1812G0100001250.01"/>
</dbReference>
<reference evidence="1" key="3">
    <citation type="submission" date="2022-06" db="UniProtKB">
        <authorList>
            <consortium name="EnsemblPlants"/>
        </authorList>
    </citation>
    <scope>IDENTIFICATION</scope>
</reference>
<accession>A0A8R7P264</accession>
<organism evidence="1 2">
    <name type="scientific">Triticum urartu</name>
    <name type="common">Red wild einkorn</name>
    <name type="synonym">Crithodium urartu</name>
    <dbReference type="NCBI Taxonomy" id="4572"/>
    <lineage>
        <taxon>Eukaryota</taxon>
        <taxon>Viridiplantae</taxon>
        <taxon>Streptophyta</taxon>
        <taxon>Embryophyta</taxon>
        <taxon>Tracheophyta</taxon>
        <taxon>Spermatophyta</taxon>
        <taxon>Magnoliopsida</taxon>
        <taxon>Liliopsida</taxon>
        <taxon>Poales</taxon>
        <taxon>Poaceae</taxon>
        <taxon>BOP clade</taxon>
        <taxon>Pooideae</taxon>
        <taxon>Triticodae</taxon>
        <taxon>Triticeae</taxon>
        <taxon>Triticinae</taxon>
        <taxon>Triticum</taxon>
    </lineage>
</organism>
<reference evidence="1" key="2">
    <citation type="submission" date="2018-03" db="EMBL/GenBank/DDBJ databases">
        <title>The Triticum urartu genome reveals the dynamic nature of wheat genome evolution.</title>
        <authorList>
            <person name="Ling H."/>
            <person name="Ma B."/>
            <person name="Shi X."/>
            <person name="Liu H."/>
            <person name="Dong L."/>
            <person name="Sun H."/>
            <person name="Cao Y."/>
            <person name="Gao Q."/>
            <person name="Zheng S."/>
            <person name="Li Y."/>
            <person name="Yu Y."/>
            <person name="Du H."/>
            <person name="Qi M."/>
            <person name="Li Y."/>
            <person name="Yu H."/>
            <person name="Cui Y."/>
            <person name="Wang N."/>
            <person name="Chen C."/>
            <person name="Wu H."/>
            <person name="Zhao Y."/>
            <person name="Zhang J."/>
            <person name="Li Y."/>
            <person name="Zhou W."/>
            <person name="Zhang B."/>
            <person name="Hu W."/>
            <person name="Eijk M."/>
            <person name="Tang J."/>
            <person name="Witsenboer H."/>
            <person name="Zhao S."/>
            <person name="Li Z."/>
            <person name="Zhang A."/>
            <person name="Wang D."/>
            <person name="Liang C."/>
        </authorList>
    </citation>
    <scope>NUCLEOTIDE SEQUENCE [LARGE SCALE GENOMIC DNA]</scope>
    <source>
        <strain evidence="1">cv. G1812</strain>
    </source>
</reference>
<protein>
    <submittedName>
        <fullName evidence="1">Uncharacterized protein</fullName>
    </submittedName>
</protein>